<gene>
    <name evidence="2" type="ORF">DICVIV_06877</name>
</gene>
<feature type="transmembrane region" description="Helical" evidence="1">
    <location>
        <begin position="94"/>
        <end position="115"/>
    </location>
</feature>
<feature type="transmembrane region" description="Helical" evidence="1">
    <location>
        <begin position="12"/>
        <end position="35"/>
    </location>
</feature>
<keyword evidence="3" id="KW-1185">Reference proteome</keyword>
<dbReference type="OrthoDB" id="5867138at2759"/>
<name>A0A0D8XQW3_DICVI</name>
<dbReference type="Proteomes" id="UP000053766">
    <property type="component" value="Unassembled WGS sequence"/>
</dbReference>
<evidence type="ECO:0000313" key="2">
    <source>
        <dbReference type="EMBL" id="KJH47068.1"/>
    </source>
</evidence>
<protein>
    <submittedName>
        <fullName evidence="2">Uncharacterized protein</fullName>
    </submittedName>
</protein>
<organism evidence="2 3">
    <name type="scientific">Dictyocaulus viviparus</name>
    <name type="common">Bovine lungworm</name>
    <dbReference type="NCBI Taxonomy" id="29172"/>
    <lineage>
        <taxon>Eukaryota</taxon>
        <taxon>Metazoa</taxon>
        <taxon>Ecdysozoa</taxon>
        <taxon>Nematoda</taxon>
        <taxon>Chromadorea</taxon>
        <taxon>Rhabditida</taxon>
        <taxon>Rhabditina</taxon>
        <taxon>Rhabditomorpha</taxon>
        <taxon>Strongyloidea</taxon>
        <taxon>Metastrongylidae</taxon>
        <taxon>Dictyocaulus</taxon>
    </lineage>
</organism>
<keyword evidence="1" id="KW-1133">Transmembrane helix</keyword>
<proteinExistence type="predicted"/>
<sequence>MFGVSYILMPINYTLSLCAIASMCLTCSVFDFIVMNEMYYTVPDLRLLILPELSLWFYVTSVVCFTITFITLLASNARKGFRTFVENHSQLFSLLHGICLSVSCILCGYCTFLAIQMSDTVGKYAFNSTPKHFEEASHWYFIRLRALAILFSAESILQMIVLSVVYLGIECRYQPFSKASQKSDVVVDNRLFV</sequence>
<reference evidence="2 3" key="1">
    <citation type="submission" date="2013-11" db="EMBL/GenBank/DDBJ databases">
        <title>Draft genome of the bovine lungworm Dictyocaulus viviparus.</title>
        <authorList>
            <person name="Mitreva M."/>
        </authorList>
    </citation>
    <scope>NUCLEOTIDE SEQUENCE [LARGE SCALE GENOMIC DNA]</scope>
    <source>
        <strain evidence="2 3">HannoverDv2000</strain>
    </source>
</reference>
<dbReference type="AlphaFoldDB" id="A0A0D8XQW3"/>
<feature type="transmembrane region" description="Helical" evidence="1">
    <location>
        <begin position="146"/>
        <end position="169"/>
    </location>
</feature>
<keyword evidence="1" id="KW-0472">Membrane</keyword>
<keyword evidence="1" id="KW-0812">Transmembrane</keyword>
<reference evidence="3" key="2">
    <citation type="journal article" date="2016" name="Sci. Rep.">
        <title>Dictyocaulus viviparus genome, variome and transcriptome elucidate lungworm biology and support future intervention.</title>
        <authorList>
            <person name="McNulty S.N."/>
            <person name="Strube C."/>
            <person name="Rosa B.A."/>
            <person name="Martin J.C."/>
            <person name="Tyagi R."/>
            <person name="Choi Y.J."/>
            <person name="Wang Q."/>
            <person name="Hallsworth Pepin K."/>
            <person name="Zhang X."/>
            <person name="Ozersky P."/>
            <person name="Wilson R.K."/>
            <person name="Sternberg P.W."/>
            <person name="Gasser R.B."/>
            <person name="Mitreva M."/>
        </authorList>
    </citation>
    <scope>NUCLEOTIDE SEQUENCE [LARGE SCALE GENOMIC DNA]</scope>
    <source>
        <strain evidence="3">HannoverDv2000</strain>
    </source>
</reference>
<accession>A0A0D8XQW3</accession>
<evidence type="ECO:0000313" key="3">
    <source>
        <dbReference type="Proteomes" id="UP000053766"/>
    </source>
</evidence>
<dbReference type="EMBL" id="KN716322">
    <property type="protein sequence ID" value="KJH47068.1"/>
    <property type="molecule type" value="Genomic_DNA"/>
</dbReference>
<evidence type="ECO:0000256" key="1">
    <source>
        <dbReference type="SAM" id="Phobius"/>
    </source>
</evidence>
<feature type="transmembrane region" description="Helical" evidence="1">
    <location>
        <begin position="55"/>
        <end position="74"/>
    </location>
</feature>